<sequence>MRLAGSPPRQKYSELPRERSGWRPGGPDRDQLVMGCRPISSAGWRGAWNPRWRAGHSGRDDLNWGDFVGGLTGIYREPSCGAWPEAKGPPPGPEGTANLQLGWRQSDQRGRWGVQPSLWRPGEGCGGMAFDGVMEGGAGDELPHAI</sequence>
<dbReference type="EMBL" id="LAZR01005704">
    <property type="protein sequence ID" value="KKM97816.1"/>
    <property type="molecule type" value="Genomic_DNA"/>
</dbReference>
<protein>
    <submittedName>
        <fullName evidence="2">Uncharacterized protein</fullName>
    </submittedName>
</protein>
<name>A0A0F9MES0_9ZZZZ</name>
<evidence type="ECO:0000313" key="2">
    <source>
        <dbReference type="EMBL" id="KKM97816.1"/>
    </source>
</evidence>
<feature type="region of interest" description="Disordered" evidence="1">
    <location>
        <begin position="1"/>
        <end position="33"/>
    </location>
</feature>
<comment type="caution">
    <text evidence="2">The sequence shown here is derived from an EMBL/GenBank/DDBJ whole genome shotgun (WGS) entry which is preliminary data.</text>
</comment>
<feature type="compositionally biased region" description="Basic and acidic residues" evidence="1">
    <location>
        <begin position="11"/>
        <end position="31"/>
    </location>
</feature>
<proteinExistence type="predicted"/>
<gene>
    <name evidence="2" type="ORF">LCGC14_1164150</name>
</gene>
<accession>A0A0F9MES0</accession>
<reference evidence="2" key="1">
    <citation type="journal article" date="2015" name="Nature">
        <title>Complex archaea that bridge the gap between prokaryotes and eukaryotes.</title>
        <authorList>
            <person name="Spang A."/>
            <person name="Saw J.H."/>
            <person name="Jorgensen S.L."/>
            <person name="Zaremba-Niedzwiedzka K."/>
            <person name="Martijn J."/>
            <person name="Lind A.E."/>
            <person name="van Eijk R."/>
            <person name="Schleper C."/>
            <person name="Guy L."/>
            <person name="Ettema T.J."/>
        </authorList>
    </citation>
    <scope>NUCLEOTIDE SEQUENCE</scope>
</reference>
<evidence type="ECO:0000256" key="1">
    <source>
        <dbReference type="SAM" id="MobiDB-lite"/>
    </source>
</evidence>
<organism evidence="2">
    <name type="scientific">marine sediment metagenome</name>
    <dbReference type="NCBI Taxonomy" id="412755"/>
    <lineage>
        <taxon>unclassified sequences</taxon>
        <taxon>metagenomes</taxon>
        <taxon>ecological metagenomes</taxon>
    </lineage>
</organism>
<dbReference type="AlphaFoldDB" id="A0A0F9MES0"/>